<dbReference type="SUPFAM" id="SSF51905">
    <property type="entry name" value="FAD/NAD(P)-binding domain"/>
    <property type="match status" value="1"/>
</dbReference>
<keyword evidence="1" id="KW-0285">Flavoprotein</keyword>
<evidence type="ECO:0000313" key="5">
    <source>
        <dbReference type="EMBL" id="RZU64713.1"/>
    </source>
</evidence>
<dbReference type="InterPro" id="IPR023753">
    <property type="entry name" value="FAD/NAD-binding_dom"/>
</dbReference>
<comment type="catalytic activity">
    <reaction evidence="3">
        <text>[thioredoxin]-dithiol + NADP(+) = [thioredoxin]-disulfide + NADPH + H(+)</text>
        <dbReference type="Rhea" id="RHEA:20345"/>
        <dbReference type="Rhea" id="RHEA-COMP:10698"/>
        <dbReference type="Rhea" id="RHEA-COMP:10700"/>
        <dbReference type="ChEBI" id="CHEBI:15378"/>
        <dbReference type="ChEBI" id="CHEBI:29950"/>
        <dbReference type="ChEBI" id="CHEBI:50058"/>
        <dbReference type="ChEBI" id="CHEBI:57783"/>
        <dbReference type="ChEBI" id="CHEBI:58349"/>
        <dbReference type="EC" id="1.8.1.9"/>
    </reaction>
</comment>
<dbReference type="RefSeq" id="WP_130505168.1">
    <property type="nucleotide sequence ID" value="NZ_SHLC01000001.1"/>
</dbReference>
<dbReference type="Proteomes" id="UP000291483">
    <property type="component" value="Unassembled WGS sequence"/>
</dbReference>
<accession>A0A4Q8AL89</accession>
<reference evidence="5 6" key="1">
    <citation type="submission" date="2019-02" db="EMBL/GenBank/DDBJ databases">
        <title>Sequencing the genomes of 1000 actinobacteria strains.</title>
        <authorList>
            <person name="Klenk H.-P."/>
        </authorList>
    </citation>
    <scope>NUCLEOTIDE SEQUENCE [LARGE SCALE GENOMIC DNA]</scope>
    <source>
        <strain evidence="5 6">DSM 18319</strain>
    </source>
</reference>
<organism evidence="5 6">
    <name type="scientific">Microterricola gilva</name>
    <dbReference type="NCBI Taxonomy" id="393267"/>
    <lineage>
        <taxon>Bacteria</taxon>
        <taxon>Bacillati</taxon>
        <taxon>Actinomycetota</taxon>
        <taxon>Actinomycetes</taxon>
        <taxon>Micrococcales</taxon>
        <taxon>Microbacteriaceae</taxon>
        <taxon>Microterricola</taxon>
    </lineage>
</organism>
<evidence type="ECO:0000313" key="6">
    <source>
        <dbReference type="Proteomes" id="UP000291483"/>
    </source>
</evidence>
<evidence type="ECO:0000256" key="1">
    <source>
        <dbReference type="ARBA" id="ARBA00022630"/>
    </source>
</evidence>
<protein>
    <submittedName>
        <fullName evidence="5">Thioredoxin reductase</fullName>
    </submittedName>
</protein>
<dbReference type="EMBL" id="SHLC01000001">
    <property type="protein sequence ID" value="RZU64713.1"/>
    <property type="molecule type" value="Genomic_DNA"/>
</dbReference>
<proteinExistence type="predicted"/>
<dbReference type="PANTHER" id="PTHR48105">
    <property type="entry name" value="THIOREDOXIN REDUCTASE 1-RELATED-RELATED"/>
    <property type="match status" value="1"/>
</dbReference>
<evidence type="ECO:0000256" key="2">
    <source>
        <dbReference type="ARBA" id="ARBA00023002"/>
    </source>
</evidence>
<dbReference type="Pfam" id="PF07992">
    <property type="entry name" value="Pyr_redox_2"/>
    <property type="match status" value="1"/>
</dbReference>
<keyword evidence="2" id="KW-0560">Oxidoreductase</keyword>
<gene>
    <name evidence="5" type="ORF">EV379_1016</name>
</gene>
<dbReference type="InterPro" id="IPR050097">
    <property type="entry name" value="Ferredoxin-NADP_redctase_2"/>
</dbReference>
<evidence type="ECO:0000256" key="3">
    <source>
        <dbReference type="ARBA" id="ARBA00048132"/>
    </source>
</evidence>
<name>A0A4Q8AL89_9MICO</name>
<comment type="caution">
    <text evidence="5">The sequence shown here is derived from an EMBL/GenBank/DDBJ whole genome shotgun (WGS) entry which is preliminary data.</text>
</comment>
<sequence>MSEFDVAVIGAGPAGLSAALGLVRSRRTVLLIDSNRPRNAATLRSHGFLTRDGVPPLELRKLGREEFEGYPGASFHAGLVQSVRALQGGGFELAARGIRGAANLEVTVGNIVVATGLVETMPSVPSLRAWYGTDLHSCVECDGYEKRDEALALIGESADLAERALLISQWSNDLIVFTNGADAVSAAEQEALGARGIAVERRPIADVVGEQGRMTGVLLADGETVPREAGFVRPAWTPAIGYLDGLGIALDAEGLIAVDACGRTSVPGVYAAGDSTAPGPEQLIIAAGHGAQVAAALNRDLLGPLLPV</sequence>
<dbReference type="PRINTS" id="PR00469">
    <property type="entry name" value="PNDRDTASEII"/>
</dbReference>
<keyword evidence="6" id="KW-1185">Reference proteome</keyword>
<dbReference type="OrthoDB" id="9786503at2"/>
<evidence type="ECO:0000259" key="4">
    <source>
        <dbReference type="Pfam" id="PF07992"/>
    </source>
</evidence>
<dbReference type="PRINTS" id="PR00368">
    <property type="entry name" value="FADPNR"/>
</dbReference>
<feature type="domain" description="FAD/NAD(P)-binding" evidence="4">
    <location>
        <begin position="4"/>
        <end position="290"/>
    </location>
</feature>
<dbReference type="Gene3D" id="3.50.50.60">
    <property type="entry name" value="FAD/NAD(P)-binding domain"/>
    <property type="match status" value="2"/>
</dbReference>
<dbReference type="AlphaFoldDB" id="A0A4Q8AL89"/>
<dbReference type="InterPro" id="IPR036188">
    <property type="entry name" value="FAD/NAD-bd_sf"/>
</dbReference>
<dbReference type="GO" id="GO:0004791">
    <property type="term" value="F:thioredoxin-disulfide reductase (NADPH) activity"/>
    <property type="evidence" value="ECO:0007669"/>
    <property type="project" value="UniProtKB-EC"/>
</dbReference>